<dbReference type="VEuPathDB" id="FungiDB:PV08_06147"/>
<feature type="domain" description="NmrA-like" evidence="3">
    <location>
        <begin position="4"/>
        <end position="245"/>
    </location>
</feature>
<evidence type="ECO:0000313" key="5">
    <source>
        <dbReference type="Proteomes" id="UP000053328"/>
    </source>
</evidence>
<dbReference type="AlphaFoldDB" id="A0A0D1YM64"/>
<dbReference type="Gene3D" id="3.40.50.720">
    <property type="entry name" value="NAD(P)-binding Rossmann-like Domain"/>
    <property type="match status" value="1"/>
</dbReference>
<dbReference type="InterPro" id="IPR008030">
    <property type="entry name" value="NmrA-like"/>
</dbReference>
<dbReference type="PANTHER" id="PTHR42748">
    <property type="entry name" value="NITROGEN METABOLITE REPRESSION PROTEIN NMRA FAMILY MEMBER"/>
    <property type="match status" value="1"/>
</dbReference>
<dbReference type="PANTHER" id="PTHR42748:SF14">
    <property type="entry name" value="SNOAL-LIKE DOMAIN-CONTAINING PROTEIN"/>
    <property type="match status" value="1"/>
</dbReference>
<dbReference type="EMBL" id="KN847495">
    <property type="protein sequence ID" value="KIW16096.1"/>
    <property type="molecule type" value="Genomic_DNA"/>
</dbReference>
<comment type="similarity">
    <text evidence="1">Belongs to the NmrA-type oxidoreductase family.</text>
</comment>
<proteinExistence type="inferred from homology"/>
<evidence type="ECO:0000256" key="2">
    <source>
        <dbReference type="ARBA" id="ARBA00022857"/>
    </source>
</evidence>
<dbReference type="STRING" id="91928.A0A0D1YM64"/>
<dbReference type="OrthoDB" id="300709at2759"/>
<name>A0A0D1YM64_9EURO</name>
<dbReference type="Proteomes" id="UP000053328">
    <property type="component" value="Unassembled WGS sequence"/>
</dbReference>
<reference evidence="4 5" key="1">
    <citation type="submission" date="2015-01" db="EMBL/GenBank/DDBJ databases">
        <title>The Genome Sequence of Exophiala spinifera CBS89968.</title>
        <authorList>
            <consortium name="The Broad Institute Genomics Platform"/>
            <person name="Cuomo C."/>
            <person name="de Hoog S."/>
            <person name="Gorbushina A."/>
            <person name="Stielow B."/>
            <person name="Teixiera M."/>
            <person name="Abouelleil A."/>
            <person name="Chapman S.B."/>
            <person name="Priest M."/>
            <person name="Young S.K."/>
            <person name="Wortman J."/>
            <person name="Nusbaum C."/>
            <person name="Birren B."/>
        </authorList>
    </citation>
    <scope>NUCLEOTIDE SEQUENCE [LARGE SCALE GENOMIC DNA]</scope>
    <source>
        <strain evidence="4 5">CBS 89968</strain>
    </source>
</reference>
<evidence type="ECO:0000313" key="4">
    <source>
        <dbReference type="EMBL" id="KIW16096.1"/>
    </source>
</evidence>
<keyword evidence="2" id="KW-0521">NADP</keyword>
<dbReference type="GO" id="GO:0005634">
    <property type="term" value="C:nucleus"/>
    <property type="evidence" value="ECO:0007669"/>
    <property type="project" value="TreeGrafter"/>
</dbReference>
<dbReference type="SUPFAM" id="SSF51735">
    <property type="entry name" value="NAD(P)-binding Rossmann-fold domains"/>
    <property type="match status" value="1"/>
</dbReference>
<dbReference type="Gene3D" id="3.90.25.10">
    <property type="entry name" value="UDP-galactose 4-epimerase, domain 1"/>
    <property type="match status" value="1"/>
</dbReference>
<dbReference type="HOGENOM" id="CLU_007383_8_0_1"/>
<evidence type="ECO:0000256" key="1">
    <source>
        <dbReference type="ARBA" id="ARBA00006328"/>
    </source>
</evidence>
<protein>
    <recommendedName>
        <fullName evidence="3">NmrA-like domain-containing protein</fullName>
    </recommendedName>
</protein>
<gene>
    <name evidence="4" type="ORF">PV08_06147</name>
</gene>
<sequence>MAARKVLVIGGSGAQGIPIVKELSKYPEYSEIRIITRDPDSKNCNLLLGYRGVTVSVGATDNEDDLRKALAGIDLVFCNINSFILGIKNEIYWGIRIFELSVQAGVKHFIWSSLDNFMFDTKYTDSLRAGHYYGKAAVEQWLYSIPQREDSTRWSILTTGPYVEMLSDLWVPKRDEDGTYVFEVPIDDGAIPFVHLDDLGPYVHWIFSNIDQSAGLNLKVAIEHVHLHQIPEAFTKVTGKPAKAVSPSLEHWFANGAFADVAERKLGASTAGPNDNTLLTYRQNFSNWIRIYRQSAGNKGILRRDYSLLDKVLPERVKTLEQWMRKVEYTGEWKEVLKNRRRDPSL</sequence>
<organism evidence="4 5">
    <name type="scientific">Exophiala spinifera</name>
    <dbReference type="NCBI Taxonomy" id="91928"/>
    <lineage>
        <taxon>Eukaryota</taxon>
        <taxon>Fungi</taxon>
        <taxon>Dikarya</taxon>
        <taxon>Ascomycota</taxon>
        <taxon>Pezizomycotina</taxon>
        <taxon>Eurotiomycetes</taxon>
        <taxon>Chaetothyriomycetidae</taxon>
        <taxon>Chaetothyriales</taxon>
        <taxon>Herpotrichiellaceae</taxon>
        <taxon>Exophiala</taxon>
    </lineage>
</organism>
<dbReference type="InterPro" id="IPR036291">
    <property type="entry name" value="NAD(P)-bd_dom_sf"/>
</dbReference>
<dbReference type="GeneID" id="27333230"/>
<dbReference type="RefSeq" id="XP_016236312.1">
    <property type="nucleotide sequence ID" value="XM_016380485.1"/>
</dbReference>
<evidence type="ECO:0000259" key="3">
    <source>
        <dbReference type="Pfam" id="PF05368"/>
    </source>
</evidence>
<keyword evidence="5" id="KW-1185">Reference proteome</keyword>
<dbReference type="InterPro" id="IPR051164">
    <property type="entry name" value="NmrA-like_oxidored"/>
</dbReference>
<accession>A0A0D1YM64</accession>
<dbReference type="Pfam" id="PF05368">
    <property type="entry name" value="NmrA"/>
    <property type="match status" value="1"/>
</dbReference>